<evidence type="ECO:0000256" key="5">
    <source>
        <dbReference type="ARBA" id="ARBA00022840"/>
    </source>
</evidence>
<evidence type="ECO:0000256" key="4">
    <source>
        <dbReference type="ARBA" id="ARBA00022777"/>
    </source>
</evidence>
<dbReference type="PANTHER" id="PTHR45800">
    <property type="entry name" value="PHOSPHATIDYLINOSITOL 4-KINASE GAMMA"/>
    <property type="match status" value="1"/>
</dbReference>
<organism evidence="8">
    <name type="scientific">Phaeomonas parva</name>
    <dbReference type="NCBI Taxonomy" id="124430"/>
    <lineage>
        <taxon>Eukaryota</taxon>
        <taxon>Sar</taxon>
        <taxon>Stramenopiles</taxon>
        <taxon>Ochrophyta</taxon>
        <taxon>Pinguiophyceae</taxon>
        <taxon>Pinguiochrysidales</taxon>
        <taxon>Pinguiochrysidaceae</taxon>
        <taxon>Phaeomonas</taxon>
    </lineage>
</organism>
<feature type="region of interest" description="Disordered" evidence="6">
    <location>
        <begin position="478"/>
        <end position="507"/>
    </location>
</feature>
<dbReference type="GO" id="GO:0005524">
    <property type="term" value="F:ATP binding"/>
    <property type="evidence" value="ECO:0007669"/>
    <property type="project" value="UniProtKB-KW"/>
</dbReference>
<feature type="region of interest" description="Disordered" evidence="6">
    <location>
        <begin position="183"/>
        <end position="229"/>
    </location>
</feature>
<feature type="region of interest" description="Disordered" evidence="6">
    <location>
        <begin position="83"/>
        <end position="124"/>
    </location>
</feature>
<dbReference type="Pfam" id="PF00454">
    <property type="entry name" value="PI3_PI4_kinase"/>
    <property type="match status" value="1"/>
</dbReference>
<proteinExistence type="inferred from homology"/>
<evidence type="ECO:0000256" key="3">
    <source>
        <dbReference type="ARBA" id="ARBA00022741"/>
    </source>
</evidence>
<dbReference type="AlphaFoldDB" id="A0A7S1TXE2"/>
<evidence type="ECO:0000256" key="1">
    <source>
        <dbReference type="ARBA" id="ARBA00008941"/>
    </source>
</evidence>
<name>A0A7S1TXE2_9STRA</name>
<dbReference type="EMBL" id="HBGJ01012807">
    <property type="protein sequence ID" value="CAD9249743.1"/>
    <property type="molecule type" value="Transcribed_RNA"/>
</dbReference>
<evidence type="ECO:0000259" key="7">
    <source>
        <dbReference type="Pfam" id="PF00454"/>
    </source>
</evidence>
<protein>
    <recommendedName>
        <fullName evidence="7">PI3K/PI4K catalytic domain-containing protein</fullName>
    </recommendedName>
</protein>
<accession>A0A7S1TXE2</accession>
<feature type="domain" description="PI3K/PI4K catalytic" evidence="7">
    <location>
        <begin position="244"/>
        <end position="343"/>
    </location>
</feature>
<evidence type="ECO:0000256" key="2">
    <source>
        <dbReference type="ARBA" id="ARBA00022679"/>
    </source>
</evidence>
<evidence type="ECO:0000256" key="6">
    <source>
        <dbReference type="SAM" id="MobiDB-lite"/>
    </source>
</evidence>
<comment type="similarity">
    <text evidence="1">Belongs to the PI3/PI4-kinase family. Type II PI4K subfamily.</text>
</comment>
<dbReference type="InterPro" id="IPR044571">
    <property type="entry name" value="P4KG1-8"/>
</dbReference>
<gene>
    <name evidence="8" type="ORF">PPAR1163_LOCUS8103</name>
</gene>
<evidence type="ECO:0000313" key="8">
    <source>
        <dbReference type="EMBL" id="CAD9249743.1"/>
    </source>
</evidence>
<keyword evidence="3" id="KW-0547">Nucleotide-binding</keyword>
<keyword evidence="4" id="KW-0418">Kinase</keyword>
<dbReference type="GO" id="GO:0016301">
    <property type="term" value="F:kinase activity"/>
    <property type="evidence" value="ECO:0007669"/>
    <property type="project" value="UniProtKB-KW"/>
</dbReference>
<keyword evidence="2" id="KW-0808">Transferase</keyword>
<sequence length="690" mass="73318">MQQQADVLLSPDAVFGRSCGGGMSPRRRPAELETAFRGVAFRSRPADLQDEGRAPQRLRVVSPNSMPFALNFRVPPCPVPPVSSNFQYQPPPLPSPHGETSTPAPALQPQHHHQQQQPETPRVGILKAPACDVRALRHMIRAVEAGAVSGNDAEDADLNSVGGSYFLLDERRQRVGVFKPCDEEAFAPNNPRAYSGSGGPADEPRPRRGSVAYGRGELPPHPSFTPGPEGMDRVGGGDDADATFGMKRGITPQSSAVREVAAYLLDGGLAGVPRTAYMSYGGKLPGGGASQDKVGSFQEYISHMGHSEDWSPSMFDIHDVQAIAALDIRLLNQDRHTGNMLVCEALSADAGSPSTRQRMLNNPPESPFVASRMLLQSGVGDGASLPRDVYAYTHIPCGVRRGGGFSSGGFASTPRSGPAAFQAAVGPAPPSTPIKNTIFPPALTMSLKADLLSPRSVESPLASPELACRGLMPGAPSSPLKPAASCSGSLATAHRGQKTPPSLESGGGKLRLVPIDHGFTLPHPLACDESSLAWMQWPQAKQATTDRVKAMVEAIDLEADVSMLDGMFEASQGPLQLPRDCIMALRVGTALLQGGIAYGLSLYELGSFISGPDGYASYPPADNSVQKLTLAALERYRLFHNAPLATLVETLGAPAYDARAHNFLELFEEELRAHFDARTSGTRSHRSPTI</sequence>
<reference evidence="8" key="1">
    <citation type="submission" date="2021-01" db="EMBL/GenBank/DDBJ databases">
        <authorList>
            <person name="Corre E."/>
            <person name="Pelletier E."/>
            <person name="Niang G."/>
            <person name="Scheremetjew M."/>
            <person name="Finn R."/>
            <person name="Kale V."/>
            <person name="Holt S."/>
            <person name="Cochrane G."/>
            <person name="Meng A."/>
            <person name="Brown T."/>
            <person name="Cohen L."/>
        </authorList>
    </citation>
    <scope>NUCLEOTIDE SEQUENCE</scope>
    <source>
        <strain evidence="8">CCMP2877</strain>
    </source>
</reference>
<keyword evidence="5" id="KW-0067">ATP-binding</keyword>
<dbReference type="InterPro" id="IPR000403">
    <property type="entry name" value="PI3/4_kinase_cat_dom"/>
</dbReference>
<dbReference type="PANTHER" id="PTHR45800:SF11">
    <property type="entry name" value="PHOSPHATIDYLINOSITOL 3-KINASE-RELATED PROTEIN KINASE"/>
    <property type="match status" value="1"/>
</dbReference>
<feature type="region of interest" description="Disordered" evidence="6">
    <location>
        <begin position="1"/>
        <end position="29"/>
    </location>
</feature>